<evidence type="ECO:0000313" key="1">
    <source>
        <dbReference type="EMBL" id="SFV74945.1"/>
    </source>
</evidence>
<protein>
    <recommendedName>
        <fullName evidence="2">Outer membrane protein beta-barrel domain-containing protein</fullName>
    </recommendedName>
</protein>
<gene>
    <name evidence="1" type="ORF">MNB_SM-3-929</name>
</gene>
<reference evidence="1" key="1">
    <citation type="submission" date="2016-10" db="EMBL/GenBank/DDBJ databases">
        <authorList>
            <person name="de Groot N.N."/>
        </authorList>
    </citation>
    <scope>NUCLEOTIDE SEQUENCE</scope>
</reference>
<evidence type="ECO:0008006" key="2">
    <source>
        <dbReference type="Google" id="ProtNLM"/>
    </source>
</evidence>
<accession>A0A1W1D2R7</accession>
<proteinExistence type="predicted"/>
<dbReference type="InterPro" id="IPR009998">
    <property type="entry name" value="YfaZ"/>
</dbReference>
<organism evidence="1">
    <name type="scientific">hydrothermal vent metagenome</name>
    <dbReference type="NCBI Taxonomy" id="652676"/>
    <lineage>
        <taxon>unclassified sequences</taxon>
        <taxon>metagenomes</taxon>
        <taxon>ecological metagenomes</taxon>
    </lineage>
</organism>
<dbReference type="EMBL" id="FPHP01000010">
    <property type="protein sequence ID" value="SFV74945.1"/>
    <property type="molecule type" value="Genomic_DNA"/>
</dbReference>
<name>A0A1W1D2R7_9ZZZZ</name>
<dbReference type="AlphaFoldDB" id="A0A1W1D2R7"/>
<dbReference type="Pfam" id="PF07437">
    <property type="entry name" value="YfaZ"/>
    <property type="match status" value="1"/>
</dbReference>
<sequence>MLKKLGLISLMTVSAFAMHTIEVNINEKDLGVSAKFDIGQFNRRVEPGTTFVGAKYLNGSTDHGDFPKKYAFGELNFLKVKEVSDTGISLGLGVKANMTKDFVSIPLGMEMIYAVPKVHTIPITINANVYYAPEVLSMKDATRFFEFGVNARFEIIENGLIVVGYRRLDTTYDTKLTYNSSGYIGYKFAF</sequence>